<protein>
    <submittedName>
        <fullName evidence="1">Uncharacterized protein</fullName>
    </submittedName>
</protein>
<dbReference type="Gramene" id="FCD_00025811-RA">
    <property type="protein sequence ID" value="FCD_00025811-RA:cds"/>
    <property type="gene ID" value="FCD_00025811"/>
</dbReference>
<evidence type="ECO:0000313" key="1">
    <source>
        <dbReference type="EMBL" id="GMN38450.1"/>
    </source>
</evidence>
<evidence type="ECO:0000313" key="2">
    <source>
        <dbReference type="Proteomes" id="UP001187192"/>
    </source>
</evidence>
<name>A0AA87ZS29_FICCA</name>
<organism evidence="1 2">
    <name type="scientific">Ficus carica</name>
    <name type="common">Common fig</name>
    <dbReference type="NCBI Taxonomy" id="3494"/>
    <lineage>
        <taxon>Eukaryota</taxon>
        <taxon>Viridiplantae</taxon>
        <taxon>Streptophyta</taxon>
        <taxon>Embryophyta</taxon>
        <taxon>Tracheophyta</taxon>
        <taxon>Spermatophyta</taxon>
        <taxon>Magnoliopsida</taxon>
        <taxon>eudicotyledons</taxon>
        <taxon>Gunneridae</taxon>
        <taxon>Pentapetalae</taxon>
        <taxon>rosids</taxon>
        <taxon>fabids</taxon>
        <taxon>Rosales</taxon>
        <taxon>Moraceae</taxon>
        <taxon>Ficeae</taxon>
        <taxon>Ficus</taxon>
    </lineage>
</organism>
<dbReference type="AlphaFoldDB" id="A0AA87ZS29"/>
<dbReference type="EMBL" id="BTGU01000008">
    <property type="protein sequence ID" value="GMN38450.1"/>
    <property type="molecule type" value="Genomic_DNA"/>
</dbReference>
<reference evidence="1" key="1">
    <citation type="submission" date="2023-07" db="EMBL/GenBank/DDBJ databases">
        <title>draft genome sequence of fig (Ficus carica).</title>
        <authorList>
            <person name="Takahashi T."/>
            <person name="Nishimura K."/>
        </authorList>
    </citation>
    <scope>NUCLEOTIDE SEQUENCE</scope>
</reference>
<accession>A0AA87ZS29</accession>
<proteinExistence type="predicted"/>
<keyword evidence="2" id="KW-1185">Reference proteome</keyword>
<gene>
    <name evidence="1" type="ORF">TIFTF001_007685</name>
</gene>
<dbReference type="Proteomes" id="UP001187192">
    <property type="component" value="Unassembled WGS sequence"/>
</dbReference>
<comment type="caution">
    <text evidence="1">The sequence shown here is derived from an EMBL/GenBank/DDBJ whole genome shotgun (WGS) entry which is preliminary data.</text>
</comment>
<sequence length="56" mass="6440">MIVNWVLVVFGERGRNRERILRAALIVDLLWKLILAIKLVFDSLAKVWMDQCSGGI</sequence>